<evidence type="ECO:0000256" key="1">
    <source>
        <dbReference type="ARBA" id="ARBA00023002"/>
    </source>
</evidence>
<gene>
    <name evidence="3" type="ORF">ACIGXA_22710</name>
</gene>
<dbReference type="RefSeq" id="WP_399652186.1">
    <property type="nucleotide sequence ID" value="NZ_JBITYG010000006.1"/>
</dbReference>
<dbReference type="EMBL" id="JBITYG010000006">
    <property type="protein sequence ID" value="MFI9103334.1"/>
    <property type="molecule type" value="Genomic_DNA"/>
</dbReference>
<feature type="region of interest" description="Disordered" evidence="2">
    <location>
        <begin position="1"/>
        <end position="25"/>
    </location>
</feature>
<dbReference type="PANTHER" id="PTHR48083">
    <property type="entry name" value="MEDIUM-CHAIN SPECIFIC ACYL-COA DEHYDROGENASE, MITOCHONDRIAL-RELATED"/>
    <property type="match status" value="1"/>
</dbReference>
<dbReference type="InterPro" id="IPR046373">
    <property type="entry name" value="Acyl-CoA_Oxase/DH_mid-dom_sf"/>
</dbReference>
<sequence length="351" mass="36936">MPETTYPAAATPTEGSPADGAPDARFTPRAARQETARDFSRLVESLTTGELEFPLPGSGRTGERFAALRSVAERDLCLARLAEGHADALAILAELGGPSPGPAERWGVWAAEPPGGGVTATRLDGGWELNGLKQYCSGAHSCTHALVTATAEDGRRLFAVEVRAPFCSPVEDSWQAIGMAGSDTPDVRFQAVPAVAVGKPGEYLTRPGFQHGGIGVAACWYGGARAVAATLRRTAAGRGPDPHTDAHLGHIDMQLHAAQAVLERAAAEIDQDPLDLAGGARVRSLRVRAVVEAVCTEVLTRVGRATGAGPLCHDVRHARNVADLTVYIRQHHAERNLAELGALVARPQESR</sequence>
<name>A0ABW8CAA0_9ACTN</name>
<dbReference type="InterPro" id="IPR036250">
    <property type="entry name" value="AcylCo_DH-like_C"/>
</dbReference>
<evidence type="ECO:0000256" key="2">
    <source>
        <dbReference type="SAM" id="MobiDB-lite"/>
    </source>
</evidence>
<dbReference type="InterPro" id="IPR050741">
    <property type="entry name" value="Acyl-CoA_dehydrogenase"/>
</dbReference>
<comment type="caution">
    <text evidence="3">The sequence shown here is derived from an EMBL/GenBank/DDBJ whole genome shotgun (WGS) entry which is preliminary data.</text>
</comment>
<keyword evidence="1" id="KW-0560">Oxidoreductase</keyword>
<evidence type="ECO:0000313" key="3">
    <source>
        <dbReference type="EMBL" id="MFI9103334.1"/>
    </source>
</evidence>
<keyword evidence="4" id="KW-1185">Reference proteome</keyword>
<dbReference type="InterPro" id="IPR009100">
    <property type="entry name" value="AcylCoA_DH/oxidase_NM_dom_sf"/>
</dbReference>
<protein>
    <submittedName>
        <fullName evidence="3">Acyl-CoA dehydrogenase</fullName>
    </submittedName>
</protein>
<dbReference type="SUPFAM" id="SSF56645">
    <property type="entry name" value="Acyl-CoA dehydrogenase NM domain-like"/>
    <property type="match status" value="1"/>
</dbReference>
<dbReference type="Gene3D" id="2.40.110.10">
    <property type="entry name" value="Butyryl-CoA Dehydrogenase, subunit A, domain 2"/>
    <property type="match status" value="1"/>
</dbReference>
<evidence type="ECO:0000313" key="4">
    <source>
        <dbReference type="Proteomes" id="UP001614394"/>
    </source>
</evidence>
<organism evidence="3 4">
    <name type="scientific">Streptomyces fildesensis</name>
    <dbReference type="NCBI Taxonomy" id="375757"/>
    <lineage>
        <taxon>Bacteria</taxon>
        <taxon>Bacillati</taxon>
        <taxon>Actinomycetota</taxon>
        <taxon>Actinomycetes</taxon>
        <taxon>Kitasatosporales</taxon>
        <taxon>Streptomycetaceae</taxon>
        <taxon>Streptomyces</taxon>
    </lineage>
</organism>
<reference evidence="3 4" key="1">
    <citation type="submission" date="2024-10" db="EMBL/GenBank/DDBJ databases">
        <title>The Natural Products Discovery Center: Release of the First 8490 Sequenced Strains for Exploring Actinobacteria Biosynthetic Diversity.</title>
        <authorList>
            <person name="Kalkreuter E."/>
            <person name="Kautsar S.A."/>
            <person name="Yang D."/>
            <person name="Bader C.D."/>
            <person name="Teijaro C.N."/>
            <person name="Fluegel L."/>
            <person name="Davis C.M."/>
            <person name="Simpson J.R."/>
            <person name="Lauterbach L."/>
            <person name="Steele A.D."/>
            <person name="Gui C."/>
            <person name="Meng S."/>
            <person name="Li G."/>
            <person name="Viehrig K."/>
            <person name="Ye F."/>
            <person name="Su P."/>
            <person name="Kiefer A.F."/>
            <person name="Nichols A."/>
            <person name="Cepeda A.J."/>
            <person name="Yan W."/>
            <person name="Fan B."/>
            <person name="Jiang Y."/>
            <person name="Adhikari A."/>
            <person name="Zheng C.-J."/>
            <person name="Schuster L."/>
            <person name="Cowan T.M."/>
            <person name="Smanski M.J."/>
            <person name="Chevrette M.G."/>
            <person name="De Carvalho L.P.S."/>
            <person name="Shen B."/>
        </authorList>
    </citation>
    <scope>NUCLEOTIDE SEQUENCE [LARGE SCALE GENOMIC DNA]</scope>
    <source>
        <strain evidence="3 4">NPDC053399</strain>
    </source>
</reference>
<feature type="compositionally biased region" description="Low complexity" evidence="2">
    <location>
        <begin position="1"/>
        <end position="14"/>
    </location>
</feature>
<proteinExistence type="predicted"/>
<dbReference type="PANTHER" id="PTHR48083:SF37">
    <property type="entry name" value="DEHYDROGENASE, PUTATIVE-RELATED"/>
    <property type="match status" value="1"/>
</dbReference>
<dbReference type="Gene3D" id="1.20.140.10">
    <property type="entry name" value="Butyryl-CoA Dehydrogenase, subunit A, domain 3"/>
    <property type="match status" value="1"/>
</dbReference>
<dbReference type="Proteomes" id="UP001614394">
    <property type="component" value="Unassembled WGS sequence"/>
</dbReference>
<accession>A0ABW8CAA0</accession>
<dbReference type="SUPFAM" id="SSF47203">
    <property type="entry name" value="Acyl-CoA dehydrogenase C-terminal domain-like"/>
    <property type="match status" value="1"/>
</dbReference>